<dbReference type="FunFam" id="1.10.10.10:FF:000001">
    <property type="entry name" value="LysR family transcriptional regulator"/>
    <property type="match status" value="1"/>
</dbReference>
<dbReference type="Gene3D" id="3.40.190.290">
    <property type="match status" value="1"/>
</dbReference>
<reference evidence="8" key="1">
    <citation type="submission" date="2016-11" db="EMBL/GenBank/DDBJ databases">
        <authorList>
            <person name="Varghese N."/>
            <person name="Submissions S."/>
        </authorList>
    </citation>
    <scope>NUCLEOTIDE SEQUENCE [LARGE SCALE GENOMIC DNA]</scope>
    <source>
        <strain evidence="8">GAS401</strain>
    </source>
</reference>
<keyword evidence="3" id="KW-0805">Transcription regulation</keyword>
<dbReference type="Gene3D" id="1.10.10.10">
    <property type="entry name" value="Winged helix-like DNA-binding domain superfamily/Winged helix DNA-binding domain"/>
    <property type="match status" value="1"/>
</dbReference>
<keyword evidence="8" id="KW-1185">Reference proteome</keyword>
<dbReference type="InterPro" id="IPR058163">
    <property type="entry name" value="LysR-type_TF_proteobact-type"/>
</dbReference>
<evidence type="ECO:0000256" key="2">
    <source>
        <dbReference type="ARBA" id="ARBA00009437"/>
    </source>
</evidence>
<evidence type="ECO:0000313" key="8">
    <source>
        <dbReference type="Proteomes" id="UP000184096"/>
    </source>
</evidence>
<dbReference type="PANTHER" id="PTHR30537:SF5">
    <property type="entry name" value="HTH-TYPE TRANSCRIPTIONAL ACTIVATOR TTDR-RELATED"/>
    <property type="match status" value="1"/>
</dbReference>
<dbReference type="InterPro" id="IPR036388">
    <property type="entry name" value="WH-like_DNA-bd_sf"/>
</dbReference>
<dbReference type="InterPro" id="IPR005119">
    <property type="entry name" value="LysR_subst-bd"/>
</dbReference>
<keyword evidence="4" id="KW-0238">DNA-binding</keyword>
<dbReference type="GO" id="GO:0003677">
    <property type="term" value="F:DNA binding"/>
    <property type="evidence" value="ECO:0007669"/>
    <property type="project" value="UniProtKB-KW"/>
</dbReference>
<evidence type="ECO:0000256" key="4">
    <source>
        <dbReference type="ARBA" id="ARBA00023125"/>
    </source>
</evidence>
<accession>A0A1M7ULA6</accession>
<organism evidence="7 8">
    <name type="scientific">Bradyrhizobium erythrophlei</name>
    <dbReference type="NCBI Taxonomy" id="1437360"/>
    <lineage>
        <taxon>Bacteria</taxon>
        <taxon>Pseudomonadati</taxon>
        <taxon>Pseudomonadota</taxon>
        <taxon>Alphaproteobacteria</taxon>
        <taxon>Hyphomicrobiales</taxon>
        <taxon>Nitrobacteraceae</taxon>
        <taxon>Bradyrhizobium</taxon>
    </lineage>
</organism>
<keyword evidence="5" id="KW-0804">Transcription</keyword>
<dbReference type="CDD" id="cd08422">
    <property type="entry name" value="PBP2_CrgA_like"/>
    <property type="match status" value="1"/>
</dbReference>
<dbReference type="SUPFAM" id="SSF53850">
    <property type="entry name" value="Periplasmic binding protein-like II"/>
    <property type="match status" value="1"/>
</dbReference>
<comment type="function">
    <text evidence="1">NodD regulates the expression of the nodABCFE genes which encode other nodulation proteins. NodD is also a negative regulator of its own expression. Binds flavonoids as inducers.</text>
</comment>
<dbReference type="AlphaFoldDB" id="A0A1M7ULA6"/>
<proteinExistence type="inferred from homology"/>
<protein>
    <submittedName>
        <fullName evidence="7">Transcriptional regulator, LysR family</fullName>
    </submittedName>
</protein>
<gene>
    <name evidence="7" type="ORF">SAMN05444170_5614</name>
</gene>
<dbReference type="EMBL" id="LT670849">
    <property type="protein sequence ID" value="SHN83738.1"/>
    <property type="molecule type" value="Genomic_DNA"/>
</dbReference>
<dbReference type="GO" id="GO:0003700">
    <property type="term" value="F:DNA-binding transcription factor activity"/>
    <property type="evidence" value="ECO:0007669"/>
    <property type="project" value="InterPro"/>
</dbReference>
<evidence type="ECO:0000256" key="3">
    <source>
        <dbReference type="ARBA" id="ARBA00023015"/>
    </source>
</evidence>
<feature type="domain" description="HTH lysR-type" evidence="6">
    <location>
        <begin position="62"/>
        <end position="112"/>
    </location>
</feature>
<evidence type="ECO:0000256" key="5">
    <source>
        <dbReference type="ARBA" id="ARBA00023163"/>
    </source>
</evidence>
<dbReference type="InterPro" id="IPR036390">
    <property type="entry name" value="WH_DNA-bd_sf"/>
</dbReference>
<dbReference type="PANTHER" id="PTHR30537">
    <property type="entry name" value="HTH-TYPE TRANSCRIPTIONAL REGULATOR"/>
    <property type="match status" value="1"/>
</dbReference>
<dbReference type="PROSITE" id="PS50931">
    <property type="entry name" value="HTH_LYSR"/>
    <property type="match status" value="1"/>
</dbReference>
<dbReference type="SUPFAM" id="SSF46785">
    <property type="entry name" value="Winged helix' DNA-binding domain"/>
    <property type="match status" value="1"/>
</dbReference>
<evidence type="ECO:0000259" key="6">
    <source>
        <dbReference type="PROSITE" id="PS50931"/>
    </source>
</evidence>
<comment type="similarity">
    <text evidence="2">Belongs to the LysR transcriptional regulatory family.</text>
</comment>
<dbReference type="Pfam" id="PF00126">
    <property type="entry name" value="HTH_1"/>
    <property type="match status" value="1"/>
</dbReference>
<evidence type="ECO:0000313" key="7">
    <source>
        <dbReference type="EMBL" id="SHN83738.1"/>
    </source>
</evidence>
<evidence type="ECO:0000256" key="1">
    <source>
        <dbReference type="ARBA" id="ARBA00003502"/>
    </source>
</evidence>
<sequence>MHMRTASLSLCVTGGIDPIARRRREHVTAFALIVAPKCPHTSDLESVIDMPYDARLLSGVTVLMAVVEAGSMARAAEALGLTSSGVGRAIGRLETRVGVRLLERTTRTMTLTDEGRRFYEEVGPHLDGIEQAAIIASGAAGIVRGRLRVNVDPFFLRVVLAAQISRFLDRHPEVRLELIMRDHVGDLVADGFDLALRFGDPPGGSLIARKLIETRILTVASPEFVARYGRPKHPSEVEKLRCIDFYDAANARPFDWEFRQGRKILPVKPSARLMVSDVGAMLGACEAGVGIAQIMALGSGHLLAEGKLIELFPDWPGEVFPLYALYPSRQLRAAKVRTFIEFTSDLLVNSTSV</sequence>
<dbReference type="Pfam" id="PF03466">
    <property type="entry name" value="LysR_substrate"/>
    <property type="match status" value="1"/>
</dbReference>
<dbReference type="Proteomes" id="UP000184096">
    <property type="component" value="Chromosome I"/>
</dbReference>
<name>A0A1M7ULA6_9BRAD</name>
<dbReference type="InterPro" id="IPR000847">
    <property type="entry name" value="LysR_HTH_N"/>
</dbReference>